<accession>A0A814PM09</accession>
<dbReference type="InterPro" id="IPR012502">
    <property type="entry name" value="WAPL_dom"/>
</dbReference>
<feature type="domain" description="WAPL" evidence="1">
    <location>
        <begin position="1"/>
        <end position="180"/>
    </location>
</feature>
<dbReference type="PANTHER" id="PTHR22100">
    <property type="entry name" value="WINGS APART-LIKE PROTEIN HOMOLOG"/>
    <property type="match status" value="1"/>
</dbReference>
<dbReference type="PANTHER" id="PTHR22100:SF13">
    <property type="entry name" value="WINGS APART-LIKE PROTEIN HOMOLOG"/>
    <property type="match status" value="1"/>
</dbReference>
<dbReference type="InterPro" id="IPR011989">
    <property type="entry name" value="ARM-like"/>
</dbReference>
<evidence type="ECO:0000259" key="1">
    <source>
        <dbReference type="PROSITE" id="PS51271"/>
    </source>
</evidence>
<reference evidence="2" key="1">
    <citation type="submission" date="2021-02" db="EMBL/GenBank/DDBJ databases">
        <authorList>
            <person name="Nowell W R."/>
        </authorList>
    </citation>
    <scope>NUCLEOTIDE SEQUENCE</scope>
</reference>
<evidence type="ECO:0000313" key="2">
    <source>
        <dbReference type="EMBL" id="CAF1107912.1"/>
    </source>
</evidence>
<proteinExistence type="predicted"/>
<name>A0A814PM09_9BILA</name>
<dbReference type="Proteomes" id="UP000663860">
    <property type="component" value="Unassembled WGS sequence"/>
</dbReference>
<dbReference type="AlphaFoldDB" id="A0A814PM09"/>
<evidence type="ECO:0000313" key="3">
    <source>
        <dbReference type="Proteomes" id="UP000663860"/>
    </source>
</evidence>
<comment type="caution">
    <text evidence="2">The sequence shown here is derived from an EMBL/GenBank/DDBJ whole genome shotgun (WGS) entry which is preliminary data.</text>
</comment>
<organism evidence="2 3">
    <name type="scientific">Adineta steineri</name>
    <dbReference type="NCBI Taxonomy" id="433720"/>
    <lineage>
        <taxon>Eukaryota</taxon>
        <taxon>Metazoa</taxon>
        <taxon>Spiralia</taxon>
        <taxon>Gnathifera</taxon>
        <taxon>Rotifera</taxon>
        <taxon>Eurotatoria</taxon>
        <taxon>Bdelloidea</taxon>
        <taxon>Adinetida</taxon>
        <taxon>Adinetidae</taxon>
        <taxon>Adineta</taxon>
    </lineage>
</organism>
<sequence>MIDFFSNLFRLLVTIENSSFSNEDKFDALALTLNLLINLVQNTKYIYKHLMETNMPDGSTVKIYEYLAKLFCEQESSAAKAESHEENDWMMEDVDDNDFDEESDKKPTNENGANFNRALQKAAGHMENTFVAAFTGVILAVILLRDQTKYASQIRELMPQKKFDTMAFILKKFFVFMHMSHAFTPSGVKILEELISMVLSLCG</sequence>
<dbReference type="EMBL" id="CAJNOE010000270">
    <property type="protein sequence ID" value="CAF1107912.1"/>
    <property type="molecule type" value="Genomic_DNA"/>
</dbReference>
<dbReference type="Gene3D" id="1.25.10.10">
    <property type="entry name" value="Leucine-rich Repeat Variant"/>
    <property type="match status" value="1"/>
</dbReference>
<protein>
    <recommendedName>
        <fullName evidence="1">WAPL domain-containing protein</fullName>
    </recommendedName>
</protein>
<gene>
    <name evidence="2" type="ORF">IZO911_LOCUS23418</name>
</gene>
<dbReference type="PROSITE" id="PS51271">
    <property type="entry name" value="WAPL"/>
    <property type="match status" value="1"/>
</dbReference>
<dbReference type="InterPro" id="IPR039874">
    <property type="entry name" value="WAPL"/>
</dbReference>